<organism evidence="5 6">
    <name type="scientific">Devosia salina</name>
    <dbReference type="NCBI Taxonomy" id="2860336"/>
    <lineage>
        <taxon>Bacteria</taxon>
        <taxon>Pseudomonadati</taxon>
        <taxon>Pseudomonadota</taxon>
        <taxon>Alphaproteobacteria</taxon>
        <taxon>Hyphomicrobiales</taxon>
        <taxon>Devosiaceae</taxon>
        <taxon>Devosia</taxon>
    </lineage>
</organism>
<keyword evidence="3" id="KW-0067">ATP-binding</keyword>
<protein>
    <submittedName>
        <fullName evidence="5">Allophanate hydrolase subunit 1</fullName>
    </submittedName>
</protein>
<feature type="domain" description="Carboxyltransferase" evidence="4">
    <location>
        <begin position="12"/>
        <end position="208"/>
    </location>
</feature>
<keyword evidence="1" id="KW-0547">Nucleotide-binding</keyword>
<evidence type="ECO:0000256" key="2">
    <source>
        <dbReference type="ARBA" id="ARBA00022801"/>
    </source>
</evidence>
<evidence type="ECO:0000313" key="6">
    <source>
        <dbReference type="Proteomes" id="UP000825799"/>
    </source>
</evidence>
<dbReference type="Pfam" id="PF02682">
    <property type="entry name" value="CT_C_D"/>
    <property type="match status" value="1"/>
</dbReference>
<keyword evidence="2 5" id="KW-0378">Hydrolase</keyword>
<evidence type="ECO:0000259" key="4">
    <source>
        <dbReference type="SMART" id="SM00796"/>
    </source>
</evidence>
<dbReference type="InterPro" id="IPR029000">
    <property type="entry name" value="Cyclophilin-like_dom_sf"/>
</dbReference>
<accession>A0ABX8WKW8</accession>
<dbReference type="InterPro" id="IPR003833">
    <property type="entry name" value="CT_C_D"/>
</dbReference>
<dbReference type="Proteomes" id="UP000825799">
    <property type="component" value="Chromosome"/>
</dbReference>
<dbReference type="PANTHER" id="PTHR34698">
    <property type="entry name" value="5-OXOPROLINASE SUBUNIT B"/>
    <property type="match status" value="1"/>
</dbReference>
<dbReference type="PANTHER" id="PTHR34698:SF2">
    <property type="entry name" value="5-OXOPROLINASE SUBUNIT B"/>
    <property type="match status" value="1"/>
</dbReference>
<dbReference type="GO" id="GO:0016787">
    <property type="term" value="F:hydrolase activity"/>
    <property type="evidence" value="ECO:0007669"/>
    <property type="project" value="UniProtKB-KW"/>
</dbReference>
<dbReference type="SMART" id="SM00796">
    <property type="entry name" value="AHS1"/>
    <property type="match status" value="1"/>
</dbReference>
<evidence type="ECO:0000256" key="3">
    <source>
        <dbReference type="ARBA" id="ARBA00022840"/>
    </source>
</evidence>
<dbReference type="SUPFAM" id="SSF160467">
    <property type="entry name" value="PH0987 N-terminal domain-like"/>
    <property type="match status" value="1"/>
</dbReference>
<name>A0ABX8WKW8_9HYPH</name>
<dbReference type="Gene3D" id="3.30.1360.40">
    <property type="match status" value="1"/>
</dbReference>
<keyword evidence="6" id="KW-1185">Reference proteome</keyword>
<gene>
    <name evidence="5" type="ORF">K1X15_09050</name>
</gene>
<sequence length="220" mass="24052">MSELWDGRLPRPVIMPLGDGALLVRFGDRLDDSANRAALLLFARLQEDPIHGVLEVVPSLVSVLLRYDFEAISPTRLGGEIALRIGQGALADRPKLQVVHIRFDGPDLSDVATELGLSIPEFILEHNARPLRVLTTGFAPGFIYCGFHPTRLIVPRRTSVRANVPAGSVLFAAGQTAIAATEIPTGWHVIGSTPFRNFLPENDPPTLVHAGDEIRFEEVR</sequence>
<dbReference type="InterPro" id="IPR010016">
    <property type="entry name" value="PxpB"/>
</dbReference>
<reference evidence="5 6" key="1">
    <citation type="submission" date="2021-08" db="EMBL/GenBank/DDBJ databases">
        <title>Devosia salina sp. nov., isolated from the South China Sea sediment.</title>
        <authorList>
            <person name="Zhou Z."/>
        </authorList>
    </citation>
    <scope>NUCLEOTIDE SEQUENCE [LARGE SCALE GENOMIC DNA]</scope>
    <source>
        <strain evidence="5 6">SCS-3</strain>
    </source>
</reference>
<dbReference type="RefSeq" id="WP_220307128.1">
    <property type="nucleotide sequence ID" value="NZ_CP080590.1"/>
</dbReference>
<evidence type="ECO:0000313" key="5">
    <source>
        <dbReference type="EMBL" id="QYO78664.1"/>
    </source>
</evidence>
<evidence type="ECO:0000256" key="1">
    <source>
        <dbReference type="ARBA" id="ARBA00022741"/>
    </source>
</evidence>
<proteinExistence type="predicted"/>
<dbReference type="Gene3D" id="2.40.100.10">
    <property type="entry name" value="Cyclophilin-like"/>
    <property type="match status" value="1"/>
</dbReference>
<dbReference type="SUPFAM" id="SSF50891">
    <property type="entry name" value="Cyclophilin-like"/>
    <property type="match status" value="1"/>
</dbReference>
<dbReference type="EMBL" id="CP080590">
    <property type="protein sequence ID" value="QYO78664.1"/>
    <property type="molecule type" value="Genomic_DNA"/>
</dbReference>